<dbReference type="FunFam" id="3.30.565.10:FF:000010">
    <property type="entry name" value="Sensor histidine kinase RcsC"/>
    <property type="match status" value="1"/>
</dbReference>
<dbReference type="CDD" id="cd00088">
    <property type="entry name" value="HPT"/>
    <property type="match status" value="1"/>
</dbReference>
<dbReference type="SMART" id="SM00387">
    <property type="entry name" value="HATPase_c"/>
    <property type="match status" value="1"/>
</dbReference>
<dbReference type="InterPro" id="IPR001789">
    <property type="entry name" value="Sig_transdc_resp-reg_receiver"/>
</dbReference>
<dbReference type="InterPro" id="IPR049870">
    <property type="entry name" value="BvgS-like_periplasmic1"/>
</dbReference>
<dbReference type="AlphaFoldDB" id="A0A419N3B7"/>
<keyword evidence="4" id="KW-1003">Cell membrane</keyword>
<dbReference type="InterPro" id="IPR003594">
    <property type="entry name" value="HATPase_dom"/>
</dbReference>
<evidence type="ECO:0000256" key="5">
    <source>
        <dbReference type="ARBA" id="ARBA00022519"/>
    </source>
</evidence>
<dbReference type="PANTHER" id="PTHR43047:SF72">
    <property type="entry name" value="OSMOSENSING HISTIDINE PROTEIN KINASE SLN1"/>
    <property type="match status" value="1"/>
</dbReference>
<evidence type="ECO:0000256" key="9">
    <source>
        <dbReference type="ARBA" id="ARBA00022729"/>
    </source>
</evidence>
<gene>
    <name evidence="22" type="ORF">D6C13_22675</name>
</gene>
<dbReference type="InterPro" id="IPR001638">
    <property type="entry name" value="Solute-binding_3/MltF_N"/>
</dbReference>
<sequence>MSLISRESYDPRVFTLDDSDWRWLGNKRSLVVAVWQPEIPPLYLYSGEGRYEGMIADYISLLGEYLGLRVEVKAFASREAALSALAQKHVDIVADPSAKDLPFSHSLVSSPNFISDHPVLVHRKKTRNAPFRYEEGMRLAIARWYVDDSWIEQNFPGAAISHFDTDDQAMASVAFDENDFYIGNLVTASYLLERNYPHYLMFQQVYPERDTGSHFVMRKEDEVLTRSVGRVLTAIPRTQNQVILQQWSERANLWKVSKKVEFTAAEKKWLAANPTAKVSVNAFYAPFTMIDASGGFYGVTADILRMIRLRTGLHFDPVSADSVNTMEGQILSKKALFIGAVSESEERNQNLLFSRPYFSSPFVLIEALDKNYSGTLPAGTRVAVVSKNILIPELQRQNPGIQIIETANASIAMQKVEDGKADVAVHTLFGASYMIDRYFRDRLKIGGRVGDQTAKIAFAVSRDQPELLSIINKSLENISPADISSIIDKWQTRPDVRLDTWELYKTRFWLVFAVAGIMILTSLIWIYYLRREIGARQLAQQKLQSQLAYNETLTRALSEETERAEQANRAKSTFLATMSHEIRTPVSAIIGLLELTVNTTGKQLEDEDPVRVAWESARSLMGLIGDILDMARIESGRLELAPEWVRTSELLPPVVRVFEGLARQKSLRLHCTLPQQLPYQVFIDPLRFRQVLSNLISNAIKFTDQGSITVEIAIREGTISESTLLQVCVADTGKGISHEEQKDIFDPWVQAKNGTTQSGSGLGLAICSQLVHMMDGTIDMTSETDKGTKVSYTVPVQTRGKQPERALSATINEAPVPHLALRILAVDDHPANLMLLRRQLTHLGHHVTEARNGVEAWDLWHKEPFDMVITDCSMPGMDGLTLTRLIRDLAGDSVMILGLTANAWPEERTRCQAAGMNDCLFKPLQLAQLKTILTHVAKTLPEKADNINPLKNLVDYQKLQQLSDFDDDMLRELLSLTLNSNRDDLIQAKDLLELQDWPELAKCIHRISGAAKICGAGRVELACRKLESACLLHDHDDAEIGELWPDVSASLGEFNLAIESWLKNNDLTASRSLR</sequence>
<comment type="subcellular location">
    <subcellularLocation>
        <location evidence="2">Cell inner membrane</location>
        <topology evidence="2">Multi-pass membrane protein</topology>
    </subcellularLocation>
</comment>
<evidence type="ECO:0000259" key="20">
    <source>
        <dbReference type="PROSITE" id="PS50110"/>
    </source>
</evidence>
<keyword evidence="10" id="KW-0547">Nucleotide-binding</keyword>
<dbReference type="Gene3D" id="3.30.565.10">
    <property type="entry name" value="Histidine kinase-like ATPase, C-terminal domain"/>
    <property type="match status" value="1"/>
</dbReference>
<evidence type="ECO:0000256" key="2">
    <source>
        <dbReference type="ARBA" id="ARBA00004429"/>
    </source>
</evidence>
<dbReference type="Pfam" id="PF00497">
    <property type="entry name" value="SBP_bac_3"/>
    <property type="match status" value="2"/>
</dbReference>
<comment type="catalytic activity">
    <reaction evidence="1">
        <text>ATP + protein L-histidine = ADP + protein N-phospho-L-histidine.</text>
        <dbReference type="EC" id="2.7.13.3"/>
    </reaction>
</comment>
<dbReference type="GO" id="GO:0009927">
    <property type="term" value="F:histidine phosphotransfer kinase activity"/>
    <property type="evidence" value="ECO:0007669"/>
    <property type="project" value="TreeGrafter"/>
</dbReference>
<dbReference type="CDD" id="cd00082">
    <property type="entry name" value="HisKA"/>
    <property type="match status" value="1"/>
</dbReference>
<dbReference type="SMART" id="SM00448">
    <property type="entry name" value="REC"/>
    <property type="match status" value="1"/>
</dbReference>
<feature type="transmembrane region" description="Helical" evidence="18">
    <location>
        <begin position="508"/>
        <end position="528"/>
    </location>
</feature>
<keyword evidence="11" id="KW-0418">Kinase</keyword>
<feature type="domain" description="Histidine kinase" evidence="19">
    <location>
        <begin position="577"/>
        <end position="798"/>
    </location>
</feature>
<dbReference type="Gene3D" id="1.20.120.160">
    <property type="entry name" value="HPT domain"/>
    <property type="match status" value="1"/>
</dbReference>
<evidence type="ECO:0000256" key="18">
    <source>
        <dbReference type="SAM" id="Phobius"/>
    </source>
</evidence>
<evidence type="ECO:0000256" key="15">
    <source>
        <dbReference type="ARBA" id="ARBA00023136"/>
    </source>
</evidence>
<evidence type="ECO:0000256" key="7">
    <source>
        <dbReference type="ARBA" id="ARBA00022679"/>
    </source>
</evidence>
<comment type="caution">
    <text evidence="22">The sequence shown here is derived from an EMBL/GenBank/DDBJ whole genome shotgun (WGS) entry which is preliminary data.</text>
</comment>
<evidence type="ECO:0000256" key="12">
    <source>
        <dbReference type="ARBA" id="ARBA00022840"/>
    </source>
</evidence>
<dbReference type="Proteomes" id="UP000284908">
    <property type="component" value="Unassembled WGS sequence"/>
</dbReference>
<dbReference type="SUPFAM" id="SSF47384">
    <property type="entry name" value="Homodimeric domain of signal transducing histidine kinase"/>
    <property type="match status" value="1"/>
</dbReference>
<dbReference type="PRINTS" id="PR00344">
    <property type="entry name" value="BCTRLSENSOR"/>
</dbReference>
<evidence type="ECO:0000259" key="21">
    <source>
        <dbReference type="PROSITE" id="PS50894"/>
    </source>
</evidence>
<reference evidence="22 23" key="1">
    <citation type="submission" date="2018-09" db="EMBL/GenBank/DDBJ databases">
        <authorList>
            <person name="Le Fleche-Mateos A."/>
        </authorList>
    </citation>
    <scope>NUCLEOTIDE SEQUENCE [LARGE SCALE GENOMIC DNA]</scope>
    <source>
        <strain evidence="22 23">DSM 27399</strain>
    </source>
</reference>
<dbReference type="SUPFAM" id="SSF53850">
    <property type="entry name" value="Periplasmic binding protein-like II"/>
    <property type="match status" value="2"/>
</dbReference>
<evidence type="ECO:0000256" key="6">
    <source>
        <dbReference type="ARBA" id="ARBA00022553"/>
    </source>
</evidence>
<proteinExistence type="predicted"/>
<dbReference type="OrthoDB" id="9770795at2"/>
<evidence type="ECO:0000256" key="11">
    <source>
        <dbReference type="ARBA" id="ARBA00022777"/>
    </source>
</evidence>
<feature type="domain" description="HPt" evidence="21">
    <location>
        <begin position="966"/>
        <end position="1061"/>
    </location>
</feature>
<dbReference type="EMBL" id="RAHH01000037">
    <property type="protein sequence ID" value="RJT36285.1"/>
    <property type="molecule type" value="Genomic_DNA"/>
</dbReference>
<evidence type="ECO:0000256" key="17">
    <source>
        <dbReference type="PROSITE-ProRule" id="PRU00169"/>
    </source>
</evidence>
<keyword evidence="15 18" id="KW-0472">Membrane</keyword>
<dbReference type="PROSITE" id="PS50110">
    <property type="entry name" value="RESPONSE_REGULATORY"/>
    <property type="match status" value="1"/>
</dbReference>
<dbReference type="SUPFAM" id="SSF52172">
    <property type="entry name" value="CheY-like"/>
    <property type="match status" value="1"/>
</dbReference>
<dbReference type="Pfam" id="PF02518">
    <property type="entry name" value="HATPase_c"/>
    <property type="match status" value="1"/>
</dbReference>
<dbReference type="Gene3D" id="3.40.190.10">
    <property type="entry name" value="Periplasmic binding protein-like II"/>
    <property type="match status" value="4"/>
</dbReference>
<keyword evidence="6 17" id="KW-0597">Phosphoprotein</keyword>
<organism evidence="22 23">
    <name type="scientific">Rahnella woolbedingensis</name>
    <dbReference type="NCBI Taxonomy" id="1510574"/>
    <lineage>
        <taxon>Bacteria</taxon>
        <taxon>Pseudomonadati</taxon>
        <taxon>Pseudomonadota</taxon>
        <taxon>Gammaproteobacteria</taxon>
        <taxon>Enterobacterales</taxon>
        <taxon>Yersiniaceae</taxon>
        <taxon>Rahnella</taxon>
    </lineage>
</organism>
<dbReference type="CDD" id="cd13707">
    <property type="entry name" value="PBP2_BvgS_D2"/>
    <property type="match status" value="1"/>
</dbReference>
<keyword evidence="13 18" id="KW-1133">Transmembrane helix</keyword>
<dbReference type="GO" id="GO:0000155">
    <property type="term" value="F:phosphorelay sensor kinase activity"/>
    <property type="evidence" value="ECO:0007669"/>
    <property type="project" value="InterPro"/>
</dbReference>
<dbReference type="InterPro" id="IPR036890">
    <property type="entry name" value="HATPase_C_sf"/>
</dbReference>
<dbReference type="Gene3D" id="3.40.50.2300">
    <property type="match status" value="1"/>
</dbReference>
<dbReference type="InterPro" id="IPR011006">
    <property type="entry name" value="CheY-like_superfamily"/>
</dbReference>
<dbReference type="GO" id="GO:0005886">
    <property type="term" value="C:plasma membrane"/>
    <property type="evidence" value="ECO:0007669"/>
    <property type="project" value="UniProtKB-SubCell"/>
</dbReference>
<dbReference type="SUPFAM" id="SSF47226">
    <property type="entry name" value="Histidine-containing phosphotransfer domain, HPT domain"/>
    <property type="match status" value="1"/>
</dbReference>
<dbReference type="InterPro" id="IPR049871">
    <property type="entry name" value="BvgS-like_periplasmic2"/>
</dbReference>
<dbReference type="InterPro" id="IPR003661">
    <property type="entry name" value="HisK_dim/P_dom"/>
</dbReference>
<evidence type="ECO:0000256" key="14">
    <source>
        <dbReference type="ARBA" id="ARBA00023012"/>
    </source>
</evidence>
<dbReference type="SMART" id="SM00062">
    <property type="entry name" value="PBPb"/>
    <property type="match status" value="2"/>
</dbReference>
<evidence type="ECO:0000256" key="3">
    <source>
        <dbReference type="ARBA" id="ARBA00012438"/>
    </source>
</evidence>
<dbReference type="PROSITE" id="PS50109">
    <property type="entry name" value="HIS_KIN"/>
    <property type="match status" value="1"/>
</dbReference>
<keyword evidence="12" id="KW-0067">ATP-binding</keyword>
<evidence type="ECO:0000313" key="22">
    <source>
        <dbReference type="EMBL" id="RJT36285.1"/>
    </source>
</evidence>
<keyword evidence="8 18" id="KW-0812">Transmembrane</keyword>
<dbReference type="Pfam" id="PF00072">
    <property type="entry name" value="Response_reg"/>
    <property type="match status" value="1"/>
</dbReference>
<dbReference type="InterPro" id="IPR036641">
    <property type="entry name" value="HPT_dom_sf"/>
</dbReference>
<dbReference type="InterPro" id="IPR005467">
    <property type="entry name" value="His_kinase_dom"/>
</dbReference>
<dbReference type="PANTHER" id="PTHR43047">
    <property type="entry name" value="TWO-COMPONENT HISTIDINE PROTEIN KINASE"/>
    <property type="match status" value="1"/>
</dbReference>
<evidence type="ECO:0000256" key="13">
    <source>
        <dbReference type="ARBA" id="ARBA00022989"/>
    </source>
</evidence>
<dbReference type="CDD" id="cd13705">
    <property type="entry name" value="PBP2_BvgS_D1"/>
    <property type="match status" value="1"/>
</dbReference>
<dbReference type="PROSITE" id="PS50894">
    <property type="entry name" value="HPT"/>
    <property type="match status" value="1"/>
</dbReference>
<evidence type="ECO:0000313" key="23">
    <source>
        <dbReference type="Proteomes" id="UP000284908"/>
    </source>
</evidence>
<dbReference type="CDD" id="cd16922">
    <property type="entry name" value="HATPase_EvgS-ArcB-TorS-like"/>
    <property type="match status" value="1"/>
</dbReference>
<dbReference type="InterPro" id="IPR004358">
    <property type="entry name" value="Sig_transdc_His_kin-like_C"/>
</dbReference>
<evidence type="ECO:0000259" key="19">
    <source>
        <dbReference type="PROSITE" id="PS50109"/>
    </source>
</evidence>
<dbReference type="InterPro" id="IPR008207">
    <property type="entry name" value="Sig_transdc_His_kin_Hpt_dom"/>
</dbReference>
<feature type="domain" description="Response regulatory" evidence="20">
    <location>
        <begin position="822"/>
        <end position="937"/>
    </location>
</feature>
<dbReference type="GO" id="GO:0005524">
    <property type="term" value="F:ATP binding"/>
    <property type="evidence" value="ECO:0007669"/>
    <property type="project" value="UniProtKB-KW"/>
</dbReference>
<keyword evidence="7" id="KW-0808">Transferase</keyword>
<accession>A0A419N3B7</accession>
<feature type="modified residue" description="4-aspartylphosphate" evidence="17">
    <location>
        <position position="871"/>
    </location>
</feature>
<keyword evidence="14" id="KW-0902">Two-component regulatory system</keyword>
<evidence type="ECO:0000256" key="8">
    <source>
        <dbReference type="ARBA" id="ARBA00022692"/>
    </source>
</evidence>
<dbReference type="Gene3D" id="1.10.287.130">
    <property type="match status" value="1"/>
</dbReference>
<dbReference type="EC" id="2.7.13.3" evidence="3"/>
<feature type="modified residue" description="Phosphohistidine" evidence="16">
    <location>
        <position position="1005"/>
    </location>
</feature>
<protein>
    <recommendedName>
        <fullName evidence="3">histidine kinase</fullName>
        <ecNumber evidence="3">2.7.13.3</ecNumber>
    </recommendedName>
</protein>
<dbReference type="InterPro" id="IPR036097">
    <property type="entry name" value="HisK_dim/P_sf"/>
</dbReference>
<keyword evidence="5" id="KW-0997">Cell inner membrane</keyword>
<keyword evidence="9" id="KW-0732">Signal</keyword>
<dbReference type="CDD" id="cd17546">
    <property type="entry name" value="REC_hyHK_CKI1_RcsC-like"/>
    <property type="match status" value="1"/>
</dbReference>
<evidence type="ECO:0000256" key="4">
    <source>
        <dbReference type="ARBA" id="ARBA00022475"/>
    </source>
</evidence>
<evidence type="ECO:0000256" key="1">
    <source>
        <dbReference type="ARBA" id="ARBA00000085"/>
    </source>
</evidence>
<evidence type="ECO:0000256" key="10">
    <source>
        <dbReference type="ARBA" id="ARBA00022741"/>
    </source>
</evidence>
<dbReference type="Pfam" id="PF00512">
    <property type="entry name" value="HisKA"/>
    <property type="match status" value="1"/>
</dbReference>
<keyword evidence="23" id="KW-1185">Reference proteome</keyword>
<dbReference type="SMART" id="SM00388">
    <property type="entry name" value="HisKA"/>
    <property type="match status" value="1"/>
</dbReference>
<evidence type="ECO:0000256" key="16">
    <source>
        <dbReference type="PROSITE-ProRule" id="PRU00110"/>
    </source>
</evidence>
<name>A0A419N3B7_9GAMM</name>
<dbReference type="SUPFAM" id="SSF55874">
    <property type="entry name" value="ATPase domain of HSP90 chaperone/DNA topoisomerase II/histidine kinase"/>
    <property type="match status" value="1"/>
</dbReference>
<dbReference type="Pfam" id="PF01627">
    <property type="entry name" value="Hpt"/>
    <property type="match status" value="1"/>
</dbReference>